<sequence length="387" mass="41937">MVVRDTAADEKSAGDTKSDNVVPRVVLVTGTSRFLGGYLVTRLAQNPAIERVIAVDSVSPSKDMLRRMGRAEFVRADIRNPLIGKVIRGAEVDTVVHASTLQKAPKSGSRAAMKDMNVIGAMQLFAVCQKAPTVRKVVLRSASVVYGCSAKDPAQFTEEMSARRRPPGGYARDTLEIEGYLRGMGRRRPDIDVAILRLAPLIGPQLTATVGHYISAPVVPTIAGRNARLQLLHAEDALAALECATVTPVAGTYNIAADGVVMMSQAIRRAGRIEVPMPLALFRSVGNALVGSSMRLYTDEQLEYFRFGCGLDTTRMRSEMGFEPRWTTMQALDDFVRAMQTRRIIGSEWIDRAEKTLTAIVGGNGAVASPSADVMSMTTPDRGVVER</sequence>
<dbReference type="InterPro" id="IPR036291">
    <property type="entry name" value="NAD(P)-bd_dom_sf"/>
</dbReference>
<dbReference type="InterPro" id="IPR050177">
    <property type="entry name" value="Lipid_A_modif_metabolic_enz"/>
</dbReference>
<dbReference type="PANTHER" id="PTHR43245:SF52">
    <property type="entry name" value="NAD-DEPENDENT EPIMERASE_DEHYDRATASE"/>
    <property type="match status" value="1"/>
</dbReference>
<dbReference type="SUPFAM" id="SSF51735">
    <property type="entry name" value="NAD(P)-binding Rossmann-fold domains"/>
    <property type="match status" value="1"/>
</dbReference>
<dbReference type="PANTHER" id="PTHR43245">
    <property type="entry name" value="BIFUNCTIONAL POLYMYXIN RESISTANCE PROTEIN ARNA"/>
    <property type="match status" value="1"/>
</dbReference>
<name>A0A652YWS4_NOCGL</name>
<dbReference type="AlphaFoldDB" id="A0A652YWS4"/>
<dbReference type="Pfam" id="PF01370">
    <property type="entry name" value="Epimerase"/>
    <property type="match status" value="1"/>
</dbReference>
<protein>
    <submittedName>
        <fullName evidence="2">UDP-glucose 4-epimerase</fullName>
    </submittedName>
</protein>
<proteinExistence type="predicted"/>
<gene>
    <name evidence="2" type="ORF">FNL38_101375</name>
</gene>
<comment type="caution">
    <text evidence="2">The sequence shown here is derived from an EMBL/GenBank/DDBJ whole genome shotgun (WGS) entry which is preliminary data.</text>
</comment>
<dbReference type="InterPro" id="IPR001509">
    <property type="entry name" value="Epimerase_deHydtase"/>
</dbReference>
<dbReference type="EMBL" id="VNIQ01000001">
    <property type="protein sequence ID" value="TYQ08008.1"/>
    <property type="molecule type" value="Genomic_DNA"/>
</dbReference>
<evidence type="ECO:0000259" key="1">
    <source>
        <dbReference type="Pfam" id="PF01370"/>
    </source>
</evidence>
<dbReference type="Gene3D" id="3.40.50.720">
    <property type="entry name" value="NAD(P)-binding Rossmann-like Domain"/>
    <property type="match status" value="1"/>
</dbReference>
<reference evidence="2" key="1">
    <citation type="submission" date="2019-07" db="EMBL/GenBank/DDBJ databases">
        <title>Genomic Encyclopedia of Type Strains, Phase IV (KMG-IV): sequencing the most valuable type-strain genomes for metagenomic binning, comparative biology and taxonomic classification.</title>
        <authorList>
            <person name="Goeker M."/>
        </authorList>
    </citation>
    <scope>NUCLEOTIDE SEQUENCE</scope>
    <source>
        <strain evidence="2">DSM 44596</strain>
    </source>
</reference>
<accession>A0A652YWS4</accession>
<evidence type="ECO:0000313" key="2">
    <source>
        <dbReference type="EMBL" id="TYQ08008.1"/>
    </source>
</evidence>
<organism evidence="2">
    <name type="scientific">Nocardia globerula</name>
    <dbReference type="NCBI Taxonomy" id="1818"/>
    <lineage>
        <taxon>Bacteria</taxon>
        <taxon>Bacillati</taxon>
        <taxon>Actinomycetota</taxon>
        <taxon>Actinomycetes</taxon>
        <taxon>Mycobacteriales</taxon>
        <taxon>Nocardiaceae</taxon>
        <taxon>Nocardia</taxon>
    </lineage>
</organism>
<feature type="domain" description="NAD-dependent epimerase/dehydratase" evidence="1">
    <location>
        <begin position="26"/>
        <end position="256"/>
    </location>
</feature>